<accession>A0A7W6F975</accession>
<feature type="domain" description="6-phosphogluconate dehydrogenase NADP-binding" evidence="1">
    <location>
        <begin position="4"/>
        <end position="123"/>
    </location>
</feature>
<dbReference type="Gene3D" id="3.40.50.720">
    <property type="entry name" value="NAD(P)-binding Rossmann-like Domain"/>
    <property type="match status" value="1"/>
</dbReference>
<dbReference type="EMBL" id="BSPG01000036">
    <property type="protein sequence ID" value="GLS46234.1"/>
    <property type="molecule type" value="Genomic_DNA"/>
</dbReference>
<evidence type="ECO:0000313" key="6">
    <source>
        <dbReference type="Proteomes" id="UP001156881"/>
    </source>
</evidence>
<comment type="caution">
    <text evidence="4">The sequence shown here is derived from an EMBL/GenBank/DDBJ whole genome shotgun (WGS) entry which is preliminary data.</text>
</comment>
<gene>
    <name evidence="3" type="ORF">GCM10007884_42260</name>
    <name evidence="4" type="ORF">GGR33_004722</name>
</gene>
<organism evidence="4 5">
    <name type="scientific">Methylobacterium brachythecii</name>
    <dbReference type="NCBI Taxonomy" id="1176177"/>
    <lineage>
        <taxon>Bacteria</taxon>
        <taxon>Pseudomonadati</taxon>
        <taxon>Pseudomonadota</taxon>
        <taxon>Alphaproteobacteria</taxon>
        <taxon>Hyphomicrobiales</taxon>
        <taxon>Methylobacteriaceae</taxon>
        <taxon>Methylobacterium</taxon>
    </lineage>
</organism>
<dbReference type="RefSeq" id="WP_183511722.1">
    <property type="nucleotide sequence ID" value="NZ_BSPG01000036.1"/>
</dbReference>
<dbReference type="Pfam" id="PF03446">
    <property type="entry name" value="NAD_binding_2"/>
    <property type="match status" value="1"/>
</dbReference>
<reference evidence="4 5" key="3">
    <citation type="submission" date="2020-08" db="EMBL/GenBank/DDBJ databases">
        <title>Genomic Encyclopedia of Type Strains, Phase IV (KMG-IV): sequencing the most valuable type-strain genomes for metagenomic binning, comparative biology and taxonomic classification.</title>
        <authorList>
            <person name="Goeker M."/>
        </authorList>
    </citation>
    <scope>NUCLEOTIDE SEQUENCE [LARGE SCALE GENOMIC DNA]</scope>
    <source>
        <strain evidence="4 5">DSM 24105</strain>
    </source>
</reference>
<evidence type="ECO:0000259" key="2">
    <source>
        <dbReference type="Pfam" id="PF09130"/>
    </source>
</evidence>
<dbReference type="EMBL" id="JACIDN010000010">
    <property type="protein sequence ID" value="MBB3905194.1"/>
    <property type="molecule type" value="Genomic_DNA"/>
</dbReference>
<reference evidence="6" key="2">
    <citation type="journal article" date="2019" name="Int. J. Syst. Evol. Microbiol.">
        <title>The Global Catalogue of Microorganisms (GCM) 10K type strain sequencing project: providing services to taxonomists for standard genome sequencing and annotation.</title>
        <authorList>
            <consortium name="The Broad Institute Genomics Platform"/>
            <consortium name="The Broad Institute Genome Sequencing Center for Infectious Disease"/>
            <person name="Wu L."/>
            <person name="Ma J."/>
        </authorList>
    </citation>
    <scope>NUCLEOTIDE SEQUENCE [LARGE SCALE GENOMIC DNA]</scope>
    <source>
        <strain evidence="6">NBRC 107710</strain>
    </source>
</reference>
<dbReference type="SUPFAM" id="SSF51735">
    <property type="entry name" value="NAD(P)-binding Rossmann-fold domains"/>
    <property type="match status" value="1"/>
</dbReference>
<evidence type="ECO:0000313" key="4">
    <source>
        <dbReference type="EMBL" id="MBB3905194.1"/>
    </source>
</evidence>
<dbReference type="Proteomes" id="UP000517759">
    <property type="component" value="Unassembled WGS sequence"/>
</dbReference>
<dbReference type="InterPro" id="IPR036291">
    <property type="entry name" value="NAD(P)-bd_dom_sf"/>
</dbReference>
<feature type="domain" description="Phosphogluconate dehydrogenase NAD-binding putative C-terminal" evidence="2">
    <location>
        <begin position="190"/>
        <end position="258"/>
    </location>
</feature>
<dbReference type="SUPFAM" id="SSF48179">
    <property type="entry name" value="6-phosphogluconate dehydrogenase C-terminal domain-like"/>
    <property type="match status" value="1"/>
</dbReference>
<dbReference type="AlphaFoldDB" id="A0A7W6F975"/>
<sequence length="283" mass="29153">MRTVAIVAPGAMGSAIAARLTENGVRVLTSLEGRGEQTRERARAAGMSDAADSDLARADLLLSIVPPADAMGVAHRFAGPLAAAGEDRAIYVDCNAINVETKREVAGVIAAGGTTFLDGAIIGLPPKPGAPGPRFYIAGDDPGPAVQLRAFGLDMRPCEGGIGAAAGLKMSFAGLNKGLTALAATMVLAAARAGSLEALRAELAETEPALLARFERGLPDMVPKAYRWAPEMREIAGFVGDDEAGRSIFEGAERLYARLARDEGADDVAALRAFAAGARRGDV</sequence>
<keyword evidence="6" id="KW-1185">Reference proteome</keyword>
<dbReference type="Gene3D" id="1.10.1040.10">
    <property type="entry name" value="N-(1-d-carboxylethyl)-l-norvaline Dehydrogenase, domain 2"/>
    <property type="match status" value="1"/>
</dbReference>
<name>A0A7W6F975_9HYPH</name>
<dbReference type="Proteomes" id="UP001156881">
    <property type="component" value="Unassembled WGS sequence"/>
</dbReference>
<evidence type="ECO:0000313" key="3">
    <source>
        <dbReference type="EMBL" id="GLS46234.1"/>
    </source>
</evidence>
<reference evidence="3" key="4">
    <citation type="submission" date="2023-01" db="EMBL/GenBank/DDBJ databases">
        <title>Draft genome sequence of Methylobacterium brachythecii strain NBRC 107710.</title>
        <authorList>
            <person name="Sun Q."/>
            <person name="Mori K."/>
        </authorList>
    </citation>
    <scope>NUCLEOTIDE SEQUENCE</scope>
    <source>
        <strain evidence="3">NBRC 107710</strain>
    </source>
</reference>
<dbReference type="InterPro" id="IPR006115">
    <property type="entry name" value="6PGDH_NADP-bd"/>
</dbReference>
<dbReference type="InterPro" id="IPR013328">
    <property type="entry name" value="6PGD_dom2"/>
</dbReference>
<protein>
    <submittedName>
        <fullName evidence="4">3-hydroxyisobutyrate dehydrogenase-like beta-hydroxyacid dehydrogenase</fullName>
    </submittedName>
    <submittedName>
        <fullName evidence="3">6-phosphogluconate dehydrogenase</fullName>
    </submittedName>
</protein>
<dbReference type="Pfam" id="PF09130">
    <property type="entry name" value="DUF1932"/>
    <property type="match status" value="1"/>
</dbReference>
<proteinExistence type="predicted"/>
<reference evidence="3" key="1">
    <citation type="journal article" date="2014" name="Int. J. Syst. Evol. Microbiol.">
        <title>Complete genome of a new Firmicutes species belonging to the dominant human colonic microbiota ('Ruminococcus bicirculans') reveals two chromosomes and a selective capacity to utilize plant glucans.</title>
        <authorList>
            <consortium name="NISC Comparative Sequencing Program"/>
            <person name="Wegmann U."/>
            <person name="Louis P."/>
            <person name="Goesmann A."/>
            <person name="Henrissat B."/>
            <person name="Duncan S.H."/>
            <person name="Flint H.J."/>
        </authorList>
    </citation>
    <scope>NUCLEOTIDE SEQUENCE</scope>
    <source>
        <strain evidence="3">NBRC 107710</strain>
    </source>
</reference>
<dbReference type="GO" id="GO:0050661">
    <property type="term" value="F:NADP binding"/>
    <property type="evidence" value="ECO:0007669"/>
    <property type="project" value="InterPro"/>
</dbReference>
<dbReference type="InterPro" id="IPR015814">
    <property type="entry name" value="Pgluconate_DH_NAD-bd_C"/>
</dbReference>
<dbReference type="InterPro" id="IPR008927">
    <property type="entry name" value="6-PGluconate_DH-like_C_sf"/>
</dbReference>
<evidence type="ECO:0000313" key="5">
    <source>
        <dbReference type="Proteomes" id="UP000517759"/>
    </source>
</evidence>
<evidence type="ECO:0000259" key="1">
    <source>
        <dbReference type="Pfam" id="PF03446"/>
    </source>
</evidence>